<name>A0ABV0XQH7_9TELE</name>
<evidence type="ECO:0000313" key="1">
    <source>
        <dbReference type="EMBL" id="MEQ2283666.1"/>
    </source>
</evidence>
<sequence length="98" mass="11376">MQSLHSILRRSSRTEEMVKYLHTVNYSEALPSAPRLVGAFTNSTNKQRLRCRSLFLSPFRRRESHHCFCIFFKKCSFKREVLQGRAACGPITTVHYPG</sequence>
<accession>A0ABV0XQH7</accession>
<evidence type="ECO:0000313" key="2">
    <source>
        <dbReference type="Proteomes" id="UP001469553"/>
    </source>
</evidence>
<organism evidence="1 2">
    <name type="scientific">Ameca splendens</name>
    <dbReference type="NCBI Taxonomy" id="208324"/>
    <lineage>
        <taxon>Eukaryota</taxon>
        <taxon>Metazoa</taxon>
        <taxon>Chordata</taxon>
        <taxon>Craniata</taxon>
        <taxon>Vertebrata</taxon>
        <taxon>Euteleostomi</taxon>
        <taxon>Actinopterygii</taxon>
        <taxon>Neopterygii</taxon>
        <taxon>Teleostei</taxon>
        <taxon>Neoteleostei</taxon>
        <taxon>Acanthomorphata</taxon>
        <taxon>Ovalentaria</taxon>
        <taxon>Atherinomorphae</taxon>
        <taxon>Cyprinodontiformes</taxon>
        <taxon>Goodeidae</taxon>
        <taxon>Ameca</taxon>
    </lineage>
</organism>
<comment type="caution">
    <text evidence="1">The sequence shown here is derived from an EMBL/GenBank/DDBJ whole genome shotgun (WGS) entry which is preliminary data.</text>
</comment>
<protein>
    <submittedName>
        <fullName evidence="1">Uncharacterized protein</fullName>
    </submittedName>
</protein>
<dbReference type="Proteomes" id="UP001469553">
    <property type="component" value="Unassembled WGS sequence"/>
</dbReference>
<keyword evidence="2" id="KW-1185">Reference proteome</keyword>
<proteinExistence type="predicted"/>
<gene>
    <name evidence="1" type="ORF">AMECASPLE_013872</name>
</gene>
<reference evidence="1 2" key="1">
    <citation type="submission" date="2021-06" db="EMBL/GenBank/DDBJ databases">
        <authorList>
            <person name="Palmer J.M."/>
        </authorList>
    </citation>
    <scope>NUCLEOTIDE SEQUENCE [LARGE SCALE GENOMIC DNA]</scope>
    <source>
        <strain evidence="1 2">AS_MEX2019</strain>
        <tissue evidence="1">Muscle</tissue>
    </source>
</reference>
<dbReference type="EMBL" id="JAHRIP010010326">
    <property type="protein sequence ID" value="MEQ2283666.1"/>
    <property type="molecule type" value="Genomic_DNA"/>
</dbReference>